<organism evidence="2 3">
    <name type="scientific">Nocardia yunnanensis</name>
    <dbReference type="NCBI Taxonomy" id="2382165"/>
    <lineage>
        <taxon>Bacteria</taxon>
        <taxon>Bacillati</taxon>
        <taxon>Actinomycetota</taxon>
        <taxon>Actinomycetes</taxon>
        <taxon>Mycobacteriales</taxon>
        <taxon>Nocardiaceae</taxon>
        <taxon>Nocardia</taxon>
    </lineage>
</organism>
<dbReference type="Proteomes" id="UP000267164">
    <property type="component" value="Chromosome"/>
</dbReference>
<protein>
    <submittedName>
        <fullName evidence="2">Primosomal protein</fullName>
    </submittedName>
</protein>
<dbReference type="AlphaFoldDB" id="A0A386ZBL4"/>
<gene>
    <name evidence="2" type="ORF">D7D52_15605</name>
</gene>
<name>A0A386ZBL4_9NOCA</name>
<evidence type="ECO:0000313" key="3">
    <source>
        <dbReference type="Proteomes" id="UP000267164"/>
    </source>
</evidence>
<accession>A0A386ZBL4</accession>
<dbReference type="RefSeq" id="WP_120737182.1">
    <property type="nucleotide sequence ID" value="NZ_CP032568.1"/>
</dbReference>
<dbReference type="KEGG" id="nyu:D7D52_15605"/>
<keyword evidence="3" id="KW-1185">Reference proteome</keyword>
<evidence type="ECO:0000256" key="1">
    <source>
        <dbReference type="SAM" id="MobiDB-lite"/>
    </source>
</evidence>
<evidence type="ECO:0000313" key="2">
    <source>
        <dbReference type="EMBL" id="AYF75051.1"/>
    </source>
</evidence>
<dbReference type="OrthoDB" id="3350465at2"/>
<reference evidence="2 3" key="1">
    <citation type="submission" date="2018-09" db="EMBL/GenBank/DDBJ databases">
        <title>Nocardia yunnanensis sp. nov., an actinomycete isolated from a soil sample.</title>
        <authorList>
            <person name="Zhang J."/>
        </authorList>
    </citation>
    <scope>NUCLEOTIDE SEQUENCE [LARGE SCALE GENOMIC DNA]</scope>
    <source>
        <strain evidence="2 3">CFHS0054</strain>
    </source>
</reference>
<proteinExistence type="predicted"/>
<dbReference type="EMBL" id="CP032568">
    <property type="protein sequence ID" value="AYF75051.1"/>
    <property type="molecule type" value="Genomic_DNA"/>
</dbReference>
<sequence>MASGDIVPIALGLTKGDLVTLWAPRWRDGDDEWQAFLGHEEDLYGFESVAELAAFIRTNSDNDLVDHPAWKIIAGLSAAELEPEEQYVFDLVGVPELAADDPDPEVVSELEETLEMVRNIGDVCELDAVTKFFGSHPVLGALPGGVSAFAGREGEELWDQIGAAIAKDWEAVIDAIDSVVTIPDVDADAVSVAEAELLAAQENIVDAEDAAESDDDEIEPVDLDEDDEEEDEELSFWHEVGIDPVQIVTSDGTFFTLRCYVDDEPIFLGKDGSITVFGSERALARYLADDHDHDLSRVSTYGEVQTAAVDGSLEVEVDEENVYVLPGLSEDLATGPKAVDTDQLDLAVELFTDAADYAEDDSVESALAVSTPLGWYVSYLLNPDPTRMAPNPPFEAESEAWRALESTFEARLQKA</sequence>
<feature type="region of interest" description="Disordered" evidence="1">
    <location>
        <begin position="208"/>
        <end position="231"/>
    </location>
</feature>